<dbReference type="Pfam" id="PF00441">
    <property type="entry name" value="Acyl-CoA_dh_1"/>
    <property type="match status" value="1"/>
</dbReference>
<proteinExistence type="inferred from homology"/>
<dbReference type="InterPro" id="IPR013786">
    <property type="entry name" value="AcylCoA_DH/ox_N"/>
</dbReference>
<dbReference type="InterPro" id="IPR006091">
    <property type="entry name" value="Acyl-CoA_Oxase/DH_mid-dom"/>
</dbReference>
<dbReference type="InterPro" id="IPR036250">
    <property type="entry name" value="AcylCo_DH-like_C"/>
</dbReference>
<dbReference type="PANTHER" id="PTHR43292">
    <property type="entry name" value="ACYL-COA DEHYDROGENASE"/>
    <property type="match status" value="1"/>
</dbReference>
<feature type="domain" description="Acyl-CoA oxidase/dehydrogenase middle" evidence="7">
    <location>
        <begin position="130"/>
        <end position="225"/>
    </location>
</feature>
<name>A0A4R6QDH3_9BURK</name>
<dbReference type="InterPro" id="IPR037069">
    <property type="entry name" value="AcylCoA_DH/ox_N_sf"/>
</dbReference>
<dbReference type="Pfam" id="PF02771">
    <property type="entry name" value="Acyl-CoA_dh_N"/>
    <property type="match status" value="1"/>
</dbReference>
<accession>A0A4R6QDH3</accession>
<dbReference type="Gene3D" id="2.40.110.10">
    <property type="entry name" value="Butyryl-CoA Dehydrogenase, subunit A, domain 2"/>
    <property type="match status" value="1"/>
</dbReference>
<dbReference type="Pfam" id="PF02770">
    <property type="entry name" value="Acyl-CoA_dh_M"/>
    <property type="match status" value="1"/>
</dbReference>
<keyword evidence="4" id="KW-0274">FAD</keyword>
<dbReference type="GO" id="GO:0016627">
    <property type="term" value="F:oxidoreductase activity, acting on the CH-CH group of donors"/>
    <property type="evidence" value="ECO:0007669"/>
    <property type="project" value="InterPro"/>
</dbReference>
<comment type="caution">
    <text evidence="9">The sequence shown here is derived from an EMBL/GenBank/DDBJ whole genome shotgun (WGS) entry which is preliminary data.</text>
</comment>
<sequence>MNFDDTPAEAAFRSEVRTWLEANAEPKRHTRDFVGDGLPPAERLAAARAWQAKKAAAGYAAVTWPREFGGLGATVLQQLIVRQEESRFRSTFGIFEIGLGMCLPTLMAYGSEAHKASRIRPGLYGQEIWCQMFSEPAAGSDVAGVLTRARRDGDGDEWIVNGQKVWTTGAQFSDYGLLLARTDPTLPKHAGLTMFFVDMKSAGIEVRPIRQMAGESEFNEVFFTDLRVPDHQRLGAVGAGWKVALTTLMHERLSVGAEIGLLNFDALWSVVQDAGQLQNPLAIEQLAQAWVAEEGLRLHQCRTLTAMSRGGVPGPEQSIAKLVKATLAQRMANFAIELQGEAGQLGCDDPTSSGQAVERAWAWSAAMRIAGGTDEILRNIIAERVLGLPEEARQDKGIPFNEVPR</sequence>
<keyword evidence="10" id="KW-1185">Reference proteome</keyword>
<evidence type="ECO:0000259" key="8">
    <source>
        <dbReference type="Pfam" id="PF02771"/>
    </source>
</evidence>
<dbReference type="FunFam" id="2.40.110.10:FF:000011">
    <property type="entry name" value="Acyl-CoA dehydrogenase FadE34"/>
    <property type="match status" value="1"/>
</dbReference>
<dbReference type="EMBL" id="SNXS01000016">
    <property type="protein sequence ID" value="TDP60435.1"/>
    <property type="molecule type" value="Genomic_DNA"/>
</dbReference>
<dbReference type="RefSeq" id="WP_133703932.1">
    <property type="nucleotide sequence ID" value="NZ_SNXS01000016.1"/>
</dbReference>
<evidence type="ECO:0000256" key="3">
    <source>
        <dbReference type="ARBA" id="ARBA00022630"/>
    </source>
</evidence>
<dbReference type="GO" id="GO:0050660">
    <property type="term" value="F:flavin adenine dinucleotide binding"/>
    <property type="evidence" value="ECO:0007669"/>
    <property type="project" value="InterPro"/>
</dbReference>
<feature type="domain" description="Acyl-CoA dehydrogenase/oxidase N-terminal" evidence="8">
    <location>
        <begin position="6"/>
        <end position="117"/>
    </location>
</feature>
<dbReference type="InterPro" id="IPR009100">
    <property type="entry name" value="AcylCoA_DH/oxidase_NM_dom_sf"/>
</dbReference>
<dbReference type="Gene3D" id="1.20.140.10">
    <property type="entry name" value="Butyryl-CoA Dehydrogenase, subunit A, domain 3"/>
    <property type="match status" value="1"/>
</dbReference>
<protein>
    <submittedName>
        <fullName evidence="9">Acyl-CoA dehydrogenase</fullName>
    </submittedName>
</protein>
<evidence type="ECO:0000256" key="1">
    <source>
        <dbReference type="ARBA" id="ARBA00001974"/>
    </source>
</evidence>
<evidence type="ECO:0000313" key="10">
    <source>
        <dbReference type="Proteomes" id="UP000295361"/>
    </source>
</evidence>
<dbReference type="InterPro" id="IPR009075">
    <property type="entry name" value="AcylCo_DH/oxidase_C"/>
</dbReference>
<dbReference type="OrthoDB" id="9770681at2"/>
<evidence type="ECO:0000313" key="9">
    <source>
        <dbReference type="EMBL" id="TDP60435.1"/>
    </source>
</evidence>
<dbReference type="GO" id="GO:0005886">
    <property type="term" value="C:plasma membrane"/>
    <property type="evidence" value="ECO:0007669"/>
    <property type="project" value="TreeGrafter"/>
</dbReference>
<evidence type="ECO:0000256" key="2">
    <source>
        <dbReference type="ARBA" id="ARBA00009347"/>
    </source>
</evidence>
<dbReference type="SUPFAM" id="SSF47203">
    <property type="entry name" value="Acyl-CoA dehydrogenase C-terminal domain-like"/>
    <property type="match status" value="1"/>
</dbReference>
<evidence type="ECO:0000256" key="4">
    <source>
        <dbReference type="ARBA" id="ARBA00022827"/>
    </source>
</evidence>
<keyword evidence="5" id="KW-0560">Oxidoreductase</keyword>
<dbReference type="Gene3D" id="1.10.540.10">
    <property type="entry name" value="Acyl-CoA dehydrogenase/oxidase, N-terminal domain"/>
    <property type="match status" value="1"/>
</dbReference>
<evidence type="ECO:0000256" key="5">
    <source>
        <dbReference type="ARBA" id="ARBA00023002"/>
    </source>
</evidence>
<dbReference type="PANTHER" id="PTHR43292:SF4">
    <property type="entry name" value="ACYL-COA DEHYDROGENASE FADE34"/>
    <property type="match status" value="1"/>
</dbReference>
<evidence type="ECO:0000259" key="6">
    <source>
        <dbReference type="Pfam" id="PF00441"/>
    </source>
</evidence>
<reference evidence="9 10" key="1">
    <citation type="submission" date="2019-03" db="EMBL/GenBank/DDBJ databases">
        <title>Genomic Encyclopedia of Type Strains, Phase IV (KMG-IV): sequencing the most valuable type-strain genomes for metagenomic binning, comparative biology and taxonomic classification.</title>
        <authorList>
            <person name="Goeker M."/>
        </authorList>
    </citation>
    <scope>NUCLEOTIDE SEQUENCE [LARGE SCALE GENOMIC DNA]</scope>
    <source>
        <strain evidence="9 10">DSM 16998</strain>
    </source>
</reference>
<comment type="similarity">
    <text evidence="2">Belongs to the acyl-CoA dehydrogenase family.</text>
</comment>
<dbReference type="InParanoid" id="A0A4R6QDH3"/>
<dbReference type="InterPro" id="IPR052161">
    <property type="entry name" value="Mycobact_Acyl-CoA_DH"/>
</dbReference>
<keyword evidence="3" id="KW-0285">Flavoprotein</keyword>
<dbReference type="AlphaFoldDB" id="A0A4R6QDH3"/>
<gene>
    <name evidence="9" type="ORF">DES47_11634</name>
</gene>
<dbReference type="InterPro" id="IPR046373">
    <property type="entry name" value="Acyl-CoA_Oxase/DH_mid-dom_sf"/>
</dbReference>
<organism evidence="9 10">
    <name type="scientific">Roseateles toxinivorans</name>
    <dbReference type="NCBI Taxonomy" id="270368"/>
    <lineage>
        <taxon>Bacteria</taxon>
        <taxon>Pseudomonadati</taxon>
        <taxon>Pseudomonadota</taxon>
        <taxon>Betaproteobacteria</taxon>
        <taxon>Burkholderiales</taxon>
        <taxon>Sphaerotilaceae</taxon>
        <taxon>Roseateles</taxon>
    </lineage>
</organism>
<feature type="domain" description="Acyl-CoA dehydrogenase/oxidase C-terminal" evidence="6">
    <location>
        <begin position="238"/>
        <end position="386"/>
    </location>
</feature>
<dbReference type="SUPFAM" id="SSF56645">
    <property type="entry name" value="Acyl-CoA dehydrogenase NM domain-like"/>
    <property type="match status" value="1"/>
</dbReference>
<comment type="cofactor">
    <cofactor evidence="1">
        <name>FAD</name>
        <dbReference type="ChEBI" id="CHEBI:57692"/>
    </cofactor>
</comment>
<dbReference type="Proteomes" id="UP000295361">
    <property type="component" value="Unassembled WGS sequence"/>
</dbReference>
<evidence type="ECO:0000259" key="7">
    <source>
        <dbReference type="Pfam" id="PF02770"/>
    </source>
</evidence>